<dbReference type="SUPFAM" id="SSF52172">
    <property type="entry name" value="CheY-like"/>
    <property type="match status" value="1"/>
</dbReference>
<keyword evidence="13" id="KW-1185">Reference proteome</keyword>
<dbReference type="EC" id="2.7.7.65" evidence="1"/>
<dbReference type="GO" id="GO:0052621">
    <property type="term" value="F:diguanylate cyclase activity"/>
    <property type="evidence" value="ECO:0007669"/>
    <property type="project" value="UniProtKB-EC"/>
</dbReference>
<dbReference type="FunFam" id="3.40.50.2300:FF:000001">
    <property type="entry name" value="DNA-binding response regulator PhoB"/>
    <property type="match status" value="1"/>
</dbReference>
<dbReference type="RefSeq" id="WP_025411722.1">
    <property type="nucleotide sequence ID" value="NZ_CP007128.1"/>
</dbReference>
<dbReference type="GO" id="GO:0003677">
    <property type="term" value="F:DNA binding"/>
    <property type="evidence" value="ECO:0007669"/>
    <property type="project" value="UniProtKB-KW"/>
</dbReference>
<dbReference type="GO" id="GO:1902201">
    <property type="term" value="P:negative regulation of bacterial-type flagellum-dependent cell motility"/>
    <property type="evidence" value="ECO:0007669"/>
    <property type="project" value="TreeGrafter"/>
</dbReference>
<dbReference type="AlphaFoldDB" id="W0RIK4"/>
<dbReference type="Pfam" id="PF00990">
    <property type="entry name" value="GGDEF"/>
    <property type="match status" value="1"/>
</dbReference>
<evidence type="ECO:0000256" key="9">
    <source>
        <dbReference type="SAM" id="Coils"/>
    </source>
</evidence>
<feature type="modified residue" description="4-aspartylphosphate" evidence="8">
    <location>
        <position position="52"/>
    </location>
</feature>
<dbReference type="SMART" id="SM00267">
    <property type="entry name" value="GGDEF"/>
    <property type="match status" value="1"/>
</dbReference>
<dbReference type="PATRIC" id="fig|861299.3.peg.2766"/>
<dbReference type="InterPro" id="IPR029787">
    <property type="entry name" value="Nucleotide_cyclase"/>
</dbReference>
<dbReference type="CDD" id="cd01949">
    <property type="entry name" value="GGDEF"/>
    <property type="match status" value="1"/>
</dbReference>
<evidence type="ECO:0000256" key="2">
    <source>
        <dbReference type="ARBA" id="ARBA00022553"/>
    </source>
</evidence>
<protein>
    <recommendedName>
        <fullName evidence="1">diguanylate cyclase</fullName>
        <ecNumber evidence="1">2.7.7.65</ecNumber>
    </recommendedName>
</protein>
<dbReference type="SUPFAM" id="SSF55073">
    <property type="entry name" value="Nucleotide cyclase"/>
    <property type="match status" value="1"/>
</dbReference>
<dbReference type="Gene3D" id="3.30.70.270">
    <property type="match status" value="1"/>
</dbReference>
<evidence type="ECO:0000256" key="4">
    <source>
        <dbReference type="ARBA" id="ARBA00023015"/>
    </source>
</evidence>
<comment type="catalytic activity">
    <reaction evidence="7">
        <text>2 GTP = 3',3'-c-di-GMP + 2 diphosphate</text>
        <dbReference type="Rhea" id="RHEA:24898"/>
        <dbReference type="ChEBI" id="CHEBI:33019"/>
        <dbReference type="ChEBI" id="CHEBI:37565"/>
        <dbReference type="ChEBI" id="CHEBI:58805"/>
        <dbReference type="EC" id="2.7.7.65"/>
    </reaction>
</comment>
<feature type="coiled-coil region" evidence="9">
    <location>
        <begin position="114"/>
        <end position="141"/>
    </location>
</feature>
<dbReference type="SMART" id="SM00448">
    <property type="entry name" value="REC"/>
    <property type="match status" value="1"/>
</dbReference>
<dbReference type="EMBL" id="CP007128">
    <property type="protein sequence ID" value="AHG90252.1"/>
    <property type="molecule type" value="Genomic_DNA"/>
</dbReference>
<dbReference type="InterPro" id="IPR050469">
    <property type="entry name" value="Diguanylate_Cyclase"/>
</dbReference>
<evidence type="ECO:0000259" key="10">
    <source>
        <dbReference type="PROSITE" id="PS50110"/>
    </source>
</evidence>
<dbReference type="OrthoDB" id="9804955at2"/>
<dbReference type="KEGG" id="gba:J421_2715"/>
<name>W0RIK4_9BACT</name>
<evidence type="ECO:0000313" key="13">
    <source>
        <dbReference type="Proteomes" id="UP000019151"/>
    </source>
</evidence>
<keyword evidence="5" id="KW-0238">DNA-binding</keyword>
<feature type="domain" description="Response regulatory" evidence="10">
    <location>
        <begin position="3"/>
        <end position="119"/>
    </location>
</feature>
<accession>W0RIK4</accession>
<dbReference type="CDD" id="cd17538">
    <property type="entry name" value="REC_D1_PleD-like"/>
    <property type="match status" value="1"/>
</dbReference>
<dbReference type="PANTHER" id="PTHR45138">
    <property type="entry name" value="REGULATORY COMPONENTS OF SENSORY TRANSDUCTION SYSTEM"/>
    <property type="match status" value="1"/>
</dbReference>
<dbReference type="GO" id="GO:0043709">
    <property type="term" value="P:cell adhesion involved in single-species biofilm formation"/>
    <property type="evidence" value="ECO:0007669"/>
    <property type="project" value="TreeGrafter"/>
</dbReference>
<keyword evidence="3" id="KW-0902">Two-component regulatory system</keyword>
<evidence type="ECO:0000256" key="8">
    <source>
        <dbReference type="PROSITE-ProRule" id="PRU00169"/>
    </source>
</evidence>
<sequence length="304" mass="34004">MSRILVVDDHEDNVELLRARLEARGYDVDCAMDGQEALDKVRATPPDLILLDVMMPRIDGIEVTRQIKGDSSLPFIPIIMQTALETTEDKVEGLDAGADDYITKPINFAELEARVKSLLRIKELQDELARANEALLKASQTDGLTGLDNRRHIEERLCEMYVHATRLNEPLGCVMCDVDHFKSVNDTYGHQAGDAVLRQVAEILKDSAREIDRVGRYGGEEFIVLLPNANIDDARAFAERVRQAVEAREFTYDGGSLRRTLSAGAAAWPHPEIRHQEGLVKAADDALYEAKQHGRNRVEVFDGE</sequence>
<evidence type="ECO:0000256" key="7">
    <source>
        <dbReference type="ARBA" id="ARBA00034247"/>
    </source>
</evidence>
<dbReference type="eggNOG" id="COG3706">
    <property type="taxonomic scope" value="Bacteria"/>
</dbReference>
<dbReference type="PROSITE" id="PS50110">
    <property type="entry name" value="RESPONSE_REGULATORY"/>
    <property type="match status" value="1"/>
</dbReference>
<evidence type="ECO:0000256" key="6">
    <source>
        <dbReference type="ARBA" id="ARBA00023163"/>
    </source>
</evidence>
<reference evidence="12 13" key="1">
    <citation type="journal article" date="2014" name="Genome Announc.">
        <title>Genome Sequence and Methylome of Soil Bacterium Gemmatirosa kalamazoonensis KBS708T, a Member of the Rarely Cultivated Gemmatimonadetes Phylum.</title>
        <authorList>
            <person name="Debruyn J.M."/>
            <person name="Radosevich M."/>
            <person name="Wommack K.E."/>
            <person name="Polson S.W."/>
            <person name="Hauser L.J."/>
            <person name="Fawaz M.N."/>
            <person name="Korlach J."/>
            <person name="Tsai Y.C."/>
        </authorList>
    </citation>
    <scope>NUCLEOTIDE SEQUENCE [LARGE SCALE GENOMIC DNA]</scope>
    <source>
        <strain evidence="12 13">KBS708</strain>
    </source>
</reference>
<dbReference type="GO" id="GO:0005886">
    <property type="term" value="C:plasma membrane"/>
    <property type="evidence" value="ECO:0007669"/>
    <property type="project" value="TreeGrafter"/>
</dbReference>
<keyword evidence="9" id="KW-0175">Coiled coil</keyword>
<organism evidence="12 13">
    <name type="scientific">Gemmatirosa kalamazoonensis</name>
    <dbReference type="NCBI Taxonomy" id="861299"/>
    <lineage>
        <taxon>Bacteria</taxon>
        <taxon>Pseudomonadati</taxon>
        <taxon>Gemmatimonadota</taxon>
        <taxon>Gemmatimonadia</taxon>
        <taxon>Gemmatimonadales</taxon>
        <taxon>Gemmatimonadaceae</taxon>
        <taxon>Gemmatirosa</taxon>
    </lineage>
</organism>
<dbReference type="InterPro" id="IPR043128">
    <property type="entry name" value="Rev_trsase/Diguanyl_cyclase"/>
</dbReference>
<keyword evidence="4" id="KW-0805">Transcription regulation</keyword>
<dbReference type="FunFam" id="3.30.70.270:FF:000001">
    <property type="entry name" value="Diguanylate cyclase domain protein"/>
    <property type="match status" value="1"/>
</dbReference>
<dbReference type="NCBIfam" id="TIGR00254">
    <property type="entry name" value="GGDEF"/>
    <property type="match status" value="1"/>
</dbReference>
<dbReference type="InterPro" id="IPR000160">
    <property type="entry name" value="GGDEF_dom"/>
</dbReference>
<dbReference type="STRING" id="861299.J421_2715"/>
<keyword evidence="2 8" id="KW-0597">Phosphoprotein</keyword>
<dbReference type="Proteomes" id="UP000019151">
    <property type="component" value="Chromosome"/>
</dbReference>
<dbReference type="InterPro" id="IPR011006">
    <property type="entry name" value="CheY-like_superfamily"/>
</dbReference>
<evidence type="ECO:0000256" key="1">
    <source>
        <dbReference type="ARBA" id="ARBA00012528"/>
    </source>
</evidence>
<proteinExistence type="predicted"/>
<dbReference type="PANTHER" id="PTHR45138:SF9">
    <property type="entry name" value="DIGUANYLATE CYCLASE DGCM-RELATED"/>
    <property type="match status" value="1"/>
</dbReference>
<feature type="domain" description="GGDEF" evidence="11">
    <location>
        <begin position="169"/>
        <end position="303"/>
    </location>
</feature>
<dbReference type="InParanoid" id="W0RIK4"/>
<gene>
    <name evidence="12" type="ORF">J421_2715</name>
</gene>
<dbReference type="InterPro" id="IPR001789">
    <property type="entry name" value="Sig_transdc_resp-reg_receiver"/>
</dbReference>
<dbReference type="HOGENOM" id="CLU_000445_11_28_0"/>
<dbReference type="GO" id="GO:0000160">
    <property type="term" value="P:phosphorelay signal transduction system"/>
    <property type="evidence" value="ECO:0007669"/>
    <property type="project" value="UniProtKB-KW"/>
</dbReference>
<evidence type="ECO:0000259" key="11">
    <source>
        <dbReference type="PROSITE" id="PS50887"/>
    </source>
</evidence>
<evidence type="ECO:0000313" key="12">
    <source>
        <dbReference type="EMBL" id="AHG90252.1"/>
    </source>
</evidence>
<keyword evidence="6" id="KW-0804">Transcription</keyword>
<dbReference type="Gene3D" id="3.40.50.2300">
    <property type="match status" value="1"/>
</dbReference>
<evidence type="ECO:0000256" key="5">
    <source>
        <dbReference type="ARBA" id="ARBA00023125"/>
    </source>
</evidence>
<dbReference type="Pfam" id="PF00072">
    <property type="entry name" value="Response_reg"/>
    <property type="match status" value="1"/>
</dbReference>
<dbReference type="PROSITE" id="PS50887">
    <property type="entry name" value="GGDEF"/>
    <property type="match status" value="1"/>
</dbReference>
<evidence type="ECO:0000256" key="3">
    <source>
        <dbReference type="ARBA" id="ARBA00023012"/>
    </source>
</evidence>